<dbReference type="PANTHER" id="PTHR35371:SF1">
    <property type="entry name" value="BLR7753 PROTEIN"/>
    <property type="match status" value="1"/>
</dbReference>
<evidence type="ECO:0000313" key="6">
    <source>
        <dbReference type="EMBL" id="ACL95155.1"/>
    </source>
</evidence>
<dbReference type="PhylomeDB" id="A0A0H3C807"/>
<keyword evidence="7" id="KW-1185">Reference proteome</keyword>
<dbReference type="EMBL" id="CP001340">
    <property type="protein sequence ID" value="ACL95155.1"/>
    <property type="molecule type" value="Genomic_DNA"/>
</dbReference>
<evidence type="ECO:0000256" key="3">
    <source>
        <dbReference type="ARBA" id="ARBA00022989"/>
    </source>
</evidence>
<dbReference type="KEGG" id="ccs:CCNA_01690"/>
<organism evidence="6 7">
    <name type="scientific">Caulobacter vibrioides (strain NA1000 / CB15N)</name>
    <name type="common">Caulobacter crescentus</name>
    <dbReference type="NCBI Taxonomy" id="565050"/>
    <lineage>
        <taxon>Bacteria</taxon>
        <taxon>Pseudomonadati</taxon>
        <taxon>Pseudomonadota</taxon>
        <taxon>Alphaproteobacteria</taxon>
        <taxon>Caulobacterales</taxon>
        <taxon>Caulobacteraceae</taxon>
        <taxon>Caulobacter</taxon>
    </lineage>
</organism>
<evidence type="ECO:0000313" key="7">
    <source>
        <dbReference type="Proteomes" id="UP000001364"/>
    </source>
</evidence>
<keyword evidence="2 5" id="KW-0812">Transmembrane</keyword>
<feature type="transmembrane region" description="Helical" evidence="5">
    <location>
        <begin position="112"/>
        <end position="130"/>
    </location>
</feature>
<proteinExistence type="predicted"/>
<dbReference type="Pfam" id="PF01124">
    <property type="entry name" value="MAPEG"/>
    <property type="match status" value="1"/>
</dbReference>
<keyword evidence="4 5" id="KW-0472">Membrane</keyword>
<protein>
    <submittedName>
        <fullName evidence="6">MAPEG family membrane protein</fullName>
    </submittedName>
</protein>
<comment type="subcellular location">
    <subcellularLocation>
        <location evidence="1">Membrane</location>
    </subcellularLocation>
</comment>
<dbReference type="Gene3D" id="1.20.120.550">
    <property type="entry name" value="Membrane associated eicosanoid/glutathione metabolism-like domain"/>
    <property type="match status" value="1"/>
</dbReference>
<feature type="transmembrane region" description="Helical" evidence="5">
    <location>
        <begin position="84"/>
        <end position="106"/>
    </location>
</feature>
<dbReference type="HOGENOM" id="CLU_110778_1_0_5"/>
<sequence>MRMAFELQMIAVAVAIGILNLLWASAAAQPQRGLKWNVGPRDETIELTGMAGRLMRAFANFRETFPFFVALVIVDYLGGRLGDLTVYGAALYVAARAAYLPLYAFGVPYVRSLVWLASMVGILMLLAALVV</sequence>
<dbReference type="AlphaFoldDB" id="A0A0H3C807"/>
<keyword evidence="3 5" id="KW-1133">Transmembrane helix</keyword>
<dbReference type="RefSeq" id="YP_002517063.1">
    <property type="nucleotide sequence ID" value="NC_011916.1"/>
</dbReference>
<dbReference type="PATRIC" id="fig|565050.3.peg.1664"/>
<dbReference type="InterPro" id="IPR023352">
    <property type="entry name" value="MAPEG-like_dom_sf"/>
</dbReference>
<reference evidence="6 7" key="1">
    <citation type="journal article" date="2010" name="J. Bacteriol.">
        <title>The genetic basis of laboratory adaptation in Caulobacter crescentus.</title>
        <authorList>
            <person name="Marks M.E."/>
            <person name="Castro-Rojas C.M."/>
            <person name="Teiling C."/>
            <person name="Du L."/>
            <person name="Kapatral V."/>
            <person name="Walunas T.L."/>
            <person name="Crosson S."/>
        </authorList>
    </citation>
    <scope>NUCLEOTIDE SEQUENCE [LARGE SCALE GENOMIC DNA]</scope>
    <source>
        <strain evidence="7">NA1000 / CB15N</strain>
    </source>
</reference>
<name>A0A0H3C807_CAUVN</name>
<dbReference type="SMR" id="A0A0H3C807"/>
<dbReference type="Proteomes" id="UP000001364">
    <property type="component" value="Chromosome"/>
</dbReference>
<evidence type="ECO:0000256" key="2">
    <source>
        <dbReference type="ARBA" id="ARBA00022692"/>
    </source>
</evidence>
<gene>
    <name evidence="6" type="ordered locus">CCNA_01690</name>
</gene>
<dbReference type="PANTHER" id="PTHR35371">
    <property type="entry name" value="INNER MEMBRANE PROTEIN"/>
    <property type="match status" value="1"/>
</dbReference>
<evidence type="ECO:0000256" key="1">
    <source>
        <dbReference type="ARBA" id="ARBA00004370"/>
    </source>
</evidence>
<dbReference type="RefSeq" id="WP_010919492.1">
    <property type="nucleotide sequence ID" value="NC_011916.1"/>
</dbReference>
<dbReference type="GO" id="GO:0016020">
    <property type="term" value="C:membrane"/>
    <property type="evidence" value="ECO:0007669"/>
    <property type="project" value="UniProtKB-SubCell"/>
</dbReference>
<dbReference type="GeneID" id="7331750"/>
<dbReference type="InterPro" id="IPR001129">
    <property type="entry name" value="Membr-assoc_MAPEG"/>
</dbReference>
<evidence type="ECO:0000256" key="5">
    <source>
        <dbReference type="SAM" id="Phobius"/>
    </source>
</evidence>
<dbReference type="OrthoDB" id="7743618at2"/>
<accession>A0A0H3C807</accession>
<evidence type="ECO:0000256" key="4">
    <source>
        <dbReference type="ARBA" id="ARBA00023136"/>
    </source>
</evidence>
<dbReference type="SUPFAM" id="SSF161084">
    <property type="entry name" value="MAPEG domain-like"/>
    <property type="match status" value="1"/>
</dbReference>